<dbReference type="Proteomes" id="UP000006222">
    <property type="component" value="Unassembled WGS sequence"/>
</dbReference>
<evidence type="ECO:0000313" key="2">
    <source>
        <dbReference type="EMBL" id="EGF26353.1"/>
    </source>
</evidence>
<keyword evidence="1" id="KW-1133">Transmembrane helix</keyword>
<organism evidence="2 3">
    <name type="scientific">Rhodopirellula baltica WH47</name>
    <dbReference type="NCBI Taxonomy" id="991778"/>
    <lineage>
        <taxon>Bacteria</taxon>
        <taxon>Pseudomonadati</taxon>
        <taxon>Planctomycetota</taxon>
        <taxon>Planctomycetia</taxon>
        <taxon>Pirellulales</taxon>
        <taxon>Pirellulaceae</taxon>
        <taxon>Rhodopirellula</taxon>
    </lineage>
</organism>
<comment type="caution">
    <text evidence="2">The sequence shown here is derived from an EMBL/GenBank/DDBJ whole genome shotgun (WGS) entry which is preliminary data.</text>
</comment>
<evidence type="ECO:0000313" key="3">
    <source>
        <dbReference type="Proteomes" id="UP000006222"/>
    </source>
</evidence>
<dbReference type="PATRIC" id="fig|991778.3.peg.3927"/>
<evidence type="ECO:0000256" key="1">
    <source>
        <dbReference type="SAM" id="Phobius"/>
    </source>
</evidence>
<keyword evidence="1" id="KW-0812">Transmembrane</keyword>
<protein>
    <submittedName>
        <fullName evidence="2">Uncharacterized protein</fullName>
    </submittedName>
</protein>
<sequence>MFVSHPPKNVTVIVVFVTLGILGLFLLSRLPNFPTWHYRT</sequence>
<keyword evidence="1" id="KW-0472">Membrane</keyword>
<gene>
    <name evidence="2" type="ORF">RBWH47_05236</name>
</gene>
<dbReference type="AlphaFoldDB" id="F2AVE3"/>
<reference evidence="2 3" key="1">
    <citation type="journal article" date="2013" name="Mar. Genomics">
        <title>Expression of sulfatases in Rhodopirellula baltica and the diversity of sulfatases in the genus Rhodopirellula.</title>
        <authorList>
            <person name="Wegner C.E."/>
            <person name="Richter-Heitmann T."/>
            <person name="Klindworth A."/>
            <person name="Klockow C."/>
            <person name="Richter M."/>
            <person name="Achstetter T."/>
            <person name="Glockner F.O."/>
            <person name="Harder J."/>
        </authorList>
    </citation>
    <scope>NUCLEOTIDE SEQUENCE [LARGE SCALE GENOMIC DNA]</scope>
    <source>
        <strain evidence="2 3">WH47</strain>
    </source>
</reference>
<name>F2AVE3_RHOBT</name>
<accession>F2AVE3</accession>
<dbReference type="EMBL" id="AFAR01000186">
    <property type="protein sequence ID" value="EGF26353.1"/>
    <property type="molecule type" value="Genomic_DNA"/>
</dbReference>
<proteinExistence type="predicted"/>
<feature type="transmembrane region" description="Helical" evidence="1">
    <location>
        <begin position="12"/>
        <end position="30"/>
    </location>
</feature>